<sequence length="189" mass="22029">MNIRLYKTADCEEIIKLFYETVHSINAGDYTKSQLEAWAPKQIDITEWDKSFSKDYTIVVENSGKIVGFANLDHTGYFDKLFVHKDHQGQGIATIIANELEKYSQENDIRVITVEASITAKPFFEKRGYFTVKQQEVERKGQLLTNFIMKKSELPSCFFRDFSEELRDVRNVEEASYEEFAKLVLKNKE</sequence>
<accession>A0A964RTJ9</accession>
<organism evidence="2 3">
    <name type="scientific">Clostridium chromiireducens</name>
    <dbReference type="NCBI Taxonomy" id="225345"/>
    <lineage>
        <taxon>Bacteria</taxon>
        <taxon>Bacillati</taxon>
        <taxon>Bacillota</taxon>
        <taxon>Clostridia</taxon>
        <taxon>Eubacteriales</taxon>
        <taxon>Clostridiaceae</taxon>
        <taxon>Clostridium</taxon>
    </lineage>
</organism>
<feature type="domain" description="N-acetyltransferase" evidence="1">
    <location>
        <begin position="1"/>
        <end position="154"/>
    </location>
</feature>
<dbReference type="PANTHER" id="PTHR43451:SF1">
    <property type="entry name" value="ACETYLTRANSFERASE"/>
    <property type="match status" value="1"/>
</dbReference>
<reference evidence="2" key="1">
    <citation type="submission" date="2019-12" db="EMBL/GenBank/DDBJ databases">
        <title>Microbes associate with the intestines of laboratory mice.</title>
        <authorList>
            <person name="Navarre W."/>
            <person name="Wong E."/>
        </authorList>
    </citation>
    <scope>NUCLEOTIDE SEQUENCE</scope>
    <source>
        <strain evidence="2">NM79_F5</strain>
    </source>
</reference>
<dbReference type="InterPro" id="IPR000182">
    <property type="entry name" value="GNAT_dom"/>
</dbReference>
<proteinExistence type="predicted"/>
<dbReference type="InterPro" id="IPR016181">
    <property type="entry name" value="Acyl_CoA_acyltransferase"/>
</dbReference>
<protein>
    <submittedName>
        <fullName evidence="2">GNAT family N-acetyltransferase</fullName>
    </submittedName>
</protein>
<gene>
    <name evidence="2" type="ORF">GKZ28_27990</name>
</gene>
<evidence type="ECO:0000259" key="1">
    <source>
        <dbReference type="PROSITE" id="PS51186"/>
    </source>
</evidence>
<dbReference type="RefSeq" id="WP_160361830.1">
    <property type="nucleotide sequence ID" value="NZ_WSRQ01000165.1"/>
</dbReference>
<dbReference type="GO" id="GO:0016747">
    <property type="term" value="F:acyltransferase activity, transferring groups other than amino-acyl groups"/>
    <property type="evidence" value="ECO:0007669"/>
    <property type="project" value="InterPro"/>
</dbReference>
<dbReference type="EMBL" id="WSRQ01000165">
    <property type="protein sequence ID" value="MVX67445.1"/>
    <property type="molecule type" value="Genomic_DNA"/>
</dbReference>
<name>A0A964RTJ9_9CLOT</name>
<dbReference type="AlphaFoldDB" id="A0A964RTJ9"/>
<dbReference type="PROSITE" id="PS51186">
    <property type="entry name" value="GNAT"/>
    <property type="match status" value="1"/>
</dbReference>
<dbReference type="CDD" id="cd04301">
    <property type="entry name" value="NAT_SF"/>
    <property type="match status" value="1"/>
</dbReference>
<evidence type="ECO:0000313" key="2">
    <source>
        <dbReference type="EMBL" id="MVX67445.1"/>
    </source>
</evidence>
<dbReference type="PANTHER" id="PTHR43451">
    <property type="entry name" value="ACETYLTRANSFERASE (GNAT) FAMILY PROTEIN"/>
    <property type="match status" value="1"/>
</dbReference>
<comment type="caution">
    <text evidence="2">The sequence shown here is derived from an EMBL/GenBank/DDBJ whole genome shotgun (WGS) entry which is preliminary data.</text>
</comment>
<dbReference type="Gene3D" id="3.40.630.30">
    <property type="match status" value="1"/>
</dbReference>
<dbReference type="SUPFAM" id="SSF55729">
    <property type="entry name" value="Acyl-CoA N-acyltransferases (Nat)"/>
    <property type="match status" value="1"/>
</dbReference>
<dbReference type="Proteomes" id="UP000656077">
    <property type="component" value="Unassembled WGS sequence"/>
</dbReference>
<dbReference type="InterPro" id="IPR052564">
    <property type="entry name" value="N-acetyltrans/Recomb-assoc"/>
</dbReference>
<evidence type="ECO:0000313" key="3">
    <source>
        <dbReference type="Proteomes" id="UP000656077"/>
    </source>
</evidence>
<dbReference type="Pfam" id="PF13673">
    <property type="entry name" value="Acetyltransf_10"/>
    <property type="match status" value="1"/>
</dbReference>